<keyword evidence="1" id="KW-0227">DNA damage</keyword>
<comment type="subcellular location">
    <subcellularLocation>
        <location evidence="1">Nucleus</location>
    </subcellularLocation>
</comment>
<keyword evidence="5" id="KW-1185">Reference proteome</keyword>
<keyword evidence="1" id="KW-0234">DNA repair</keyword>
<keyword evidence="1" id="KW-0460">Magnesium</keyword>
<dbReference type="EC" id="3.1.4.1" evidence="1"/>
<comment type="function">
    <text evidence="1">Nuclease required for the repair of DNA interstrand cross-links (ICL). Acts as a 5'-3' exonuclease that anchors at a cut end of DNA and cleaves DNA successively at every third nucleotide, allowing to excise an ICL from one strand through flanking incisions.</text>
</comment>
<comment type="caution">
    <text evidence="4">The sequence shown here is derived from an EMBL/GenBank/DDBJ whole genome shotgun (WGS) entry which is preliminary data.</text>
</comment>
<dbReference type="OrthoDB" id="76364at2759"/>
<accession>A0A167W8S7</accession>
<dbReference type="InterPro" id="IPR049125">
    <property type="entry name" value="FAN1-like_WH"/>
</dbReference>
<evidence type="ECO:0000256" key="1">
    <source>
        <dbReference type="RuleBase" id="RU365033"/>
    </source>
</evidence>
<protein>
    <recommendedName>
        <fullName evidence="1">Fanconi-associated nuclease</fullName>
        <ecNumber evidence="1">3.1.4.1</ecNumber>
    </recommendedName>
</protein>
<dbReference type="VEuPathDB" id="FungiDB:AAP_04859"/>
<dbReference type="GO" id="GO:0004528">
    <property type="term" value="F:phosphodiesterase I activity"/>
    <property type="evidence" value="ECO:0007669"/>
    <property type="project" value="UniProtKB-EC"/>
</dbReference>
<organism evidence="4 5">
    <name type="scientific">Ascosphaera apis ARSEF 7405</name>
    <dbReference type="NCBI Taxonomy" id="392613"/>
    <lineage>
        <taxon>Eukaryota</taxon>
        <taxon>Fungi</taxon>
        <taxon>Dikarya</taxon>
        <taxon>Ascomycota</taxon>
        <taxon>Pezizomycotina</taxon>
        <taxon>Eurotiomycetes</taxon>
        <taxon>Eurotiomycetidae</taxon>
        <taxon>Onygenales</taxon>
        <taxon>Ascosphaeraceae</taxon>
        <taxon>Ascosphaera</taxon>
    </lineage>
</organism>
<feature type="domain" description="Fanconi-associated nuclease 1-like winged-helix" evidence="3">
    <location>
        <begin position="178"/>
        <end position="254"/>
    </location>
</feature>
<comment type="catalytic activity">
    <reaction evidence="1">
        <text>Hydrolytically removes 5'-nucleotides successively from the 3'-hydroxy termini of 3'-hydroxy-terminated oligonucleotides.</text>
        <dbReference type="EC" id="3.1.4.1"/>
    </reaction>
</comment>
<dbReference type="PANTHER" id="PTHR15749">
    <property type="entry name" value="FANCONI-ASSOCIATED NUCLEASE 1"/>
    <property type="match status" value="1"/>
</dbReference>
<proteinExistence type="inferred from homology"/>
<feature type="region of interest" description="Disordered" evidence="2">
    <location>
        <begin position="76"/>
        <end position="106"/>
    </location>
</feature>
<dbReference type="GO" id="GO:0046872">
    <property type="term" value="F:metal ion binding"/>
    <property type="evidence" value="ECO:0007669"/>
    <property type="project" value="UniProtKB-KW"/>
</dbReference>
<dbReference type="GO" id="GO:0070336">
    <property type="term" value="F:flap-structured DNA binding"/>
    <property type="evidence" value="ECO:0007669"/>
    <property type="project" value="TreeGrafter"/>
</dbReference>
<dbReference type="Proteomes" id="UP000242877">
    <property type="component" value="Unassembled WGS sequence"/>
</dbReference>
<evidence type="ECO:0000313" key="4">
    <source>
        <dbReference type="EMBL" id="KZZ88536.1"/>
    </source>
</evidence>
<dbReference type="AlphaFoldDB" id="A0A167W8S7"/>
<evidence type="ECO:0000313" key="5">
    <source>
        <dbReference type="Proteomes" id="UP000242877"/>
    </source>
</evidence>
<evidence type="ECO:0000256" key="2">
    <source>
        <dbReference type="SAM" id="MobiDB-lite"/>
    </source>
</evidence>
<dbReference type="GO" id="GO:0017108">
    <property type="term" value="F:5'-flap endonuclease activity"/>
    <property type="evidence" value="ECO:0007669"/>
    <property type="project" value="TreeGrafter"/>
</dbReference>
<gene>
    <name evidence="4" type="ORF">AAP_04859</name>
</gene>
<keyword evidence="1" id="KW-0479">Metal-binding</keyword>
<name>A0A167W8S7_9EURO</name>
<dbReference type="Pfam" id="PF21315">
    <property type="entry name" value="FAN1_HTH"/>
    <property type="match status" value="1"/>
</dbReference>
<keyword evidence="1" id="KW-0378">Hydrolase</keyword>
<keyword evidence="1" id="KW-0464">Manganese</keyword>
<dbReference type="GO" id="GO:0036297">
    <property type="term" value="P:interstrand cross-link repair"/>
    <property type="evidence" value="ECO:0007669"/>
    <property type="project" value="InterPro"/>
</dbReference>
<dbReference type="GO" id="GO:0005634">
    <property type="term" value="C:nucleus"/>
    <property type="evidence" value="ECO:0007669"/>
    <property type="project" value="UniProtKB-SubCell"/>
</dbReference>
<feature type="compositionally biased region" description="Basic and acidic residues" evidence="2">
    <location>
        <begin position="76"/>
        <end position="89"/>
    </location>
</feature>
<evidence type="ECO:0000259" key="3">
    <source>
        <dbReference type="Pfam" id="PF21315"/>
    </source>
</evidence>
<comment type="similarity">
    <text evidence="1">Belongs to the FAN1 family.</text>
</comment>
<dbReference type="EMBL" id="AZGZ01000025">
    <property type="protein sequence ID" value="KZZ88536.1"/>
    <property type="molecule type" value="Genomic_DNA"/>
</dbReference>
<reference evidence="4 5" key="1">
    <citation type="journal article" date="2016" name="Genome Biol. Evol.">
        <title>Divergent and convergent evolution of fungal pathogenicity.</title>
        <authorList>
            <person name="Shang Y."/>
            <person name="Xiao G."/>
            <person name="Zheng P."/>
            <person name="Cen K."/>
            <person name="Zhan S."/>
            <person name="Wang C."/>
        </authorList>
    </citation>
    <scope>NUCLEOTIDE SEQUENCE [LARGE SCALE GENOMIC DNA]</scope>
    <source>
        <strain evidence="4 5">ARSEF 7405</strain>
    </source>
</reference>
<dbReference type="InterPro" id="IPR033315">
    <property type="entry name" value="Fan1-like"/>
</dbReference>
<keyword evidence="1" id="KW-0539">Nucleus</keyword>
<keyword evidence="1" id="KW-0540">Nuclease</keyword>
<sequence length="438" mass="49311">MSSKKRLKFIPDSGMAGYWQPVHPYGVWEWKGATQTSPMGINLSTCPRTKAEAFKLLQHSRMLKYLVKRPQKRQKLSDSDALSLERSDSTPEAEVSGLTATGSSQFDGRQDEAVSAIYTEPLVKSQSELDLALPAPPDDLDSYQEVPGESGLVFRDQESGPRERIRRRGWTRGKSSLYVDAFNLALDDVLKSESYLFDKPELAVFEHWRGLSYDAQYLYVRLFLRKTAAWHRVTQLSYENDIGSVSDAICELRQSRTLPNGSSPTCQPLHLGNSPKLQDSYSFAEGVESVASLEEASSLLLMSELKILAKEEKVQGRTKNELIQGICRRGIGQQTFSFGNSLSPGTDNANITPKRSKSSHLMSKVLKSTEWTEKSLSTIILAKISRRNFPRYTVLRSERIFADRETVLEIQQGNTESEIRKVEGNFKFSLSQMESSRV</sequence>
<comment type="cofactor">
    <cofactor evidence="1">
        <name>Mg(2+)</name>
        <dbReference type="ChEBI" id="CHEBI:18420"/>
    </cofactor>
    <cofactor evidence="1">
        <name>Mn(2+)</name>
        <dbReference type="ChEBI" id="CHEBI:29035"/>
    </cofactor>
</comment>
<dbReference type="GO" id="GO:0008409">
    <property type="term" value="F:5'-3' exonuclease activity"/>
    <property type="evidence" value="ECO:0007669"/>
    <property type="project" value="TreeGrafter"/>
</dbReference>
<dbReference type="PANTHER" id="PTHR15749:SF4">
    <property type="entry name" value="FANCONI-ASSOCIATED NUCLEASE 1"/>
    <property type="match status" value="1"/>
</dbReference>